<reference evidence="4" key="1">
    <citation type="journal article" date="2019" name="Int. J. Syst. Evol. Microbiol.">
        <title>The Global Catalogue of Microorganisms (GCM) 10K type strain sequencing project: providing services to taxonomists for standard genome sequencing and annotation.</title>
        <authorList>
            <consortium name="The Broad Institute Genomics Platform"/>
            <consortium name="The Broad Institute Genome Sequencing Center for Infectious Disease"/>
            <person name="Wu L."/>
            <person name="Ma J."/>
        </authorList>
    </citation>
    <scope>NUCLEOTIDE SEQUENCE [LARGE SCALE GENOMIC DNA]</scope>
    <source>
        <strain evidence="4">CGMCC 1.12479</strain>
    </source>
</reference>
<keyword evidence="4" id="KW-1185">Reference proteome</keyword>
<feature type="domain" description="Sialate O-acetylesterase" evidence="2">
    <location>
        <begin position="99"/>
        <end position="205"/>
    </location>
</feature>
<protein>
    <submittedName>
        <fullName evidence="3">9-O-acetylesterase</fullName>
    </submittedName>
</protein>
<evidence type="ECO:0000259" key="2">
    <source>
        <dbReference type="Pfam" id="PF03629"/>
    </source>
</evidence>
<dbReference type="InterPro" id="IPR008979">
    <property type="entry name" value="Galactose-bd-like_sf"/>
</dbReference>
<gene>
    <name evidence="3" type="ORF">GCM10010993_19360</name>
</gene>
<dbReference type="PANTHER" id="PTHR22901">
    <property type="entry name" value="SIALATE O-ACETYLESTERASE"/>
    <property type="match status" value="1"/>
</dbReference>
<dbReference type="EMBL" id="BMFD01000005">
    <property type="protein sequence ID" value="GGC40756.1"/>
    <property type="molecule type" value="Genomic_DNA"/>
</dbReference>
<dbReference type="InterPro" id="IPR039329">
    <property type="entry name" value="SIAE"/>
</dbReference>
<comment type="caution">
    <text evidence="3">The sequence shown here is derived from an EMBL/GenBank/DDBJ whole genome shotgun (WGS) entry which is preliminary data.</text>
</comment>
<dbReference type="Proteomes" id="UP000635885">
    <property type="component" value="Unassembled WGS sequence"/>
</dbReference>
<evidence type="ECO:0000313" key="3">
    <source>
        <dbReference type="EMBL" id="GGC40756.1"/>
    </source>
</evidence>
<dbReference type="InterPro" id="IPR036514">
    <property type="entry name" value="SGNH_hydro_sf"/>
</dbReference>
<dbReference type="Gene3D" id="3.40.50.1110">
    <property type="entry name" value="SGNH hydrolase"/>
    <property type="match status" value="2"/>
</dbReference>
<dbReference type="SUPFAM" id="SSF49785">
    <property type="entry name" value="Galactose-binding domain-like"/>
    <property type="match status" value="1"/>
</dbReference>
<dbReference type="SUPFAM" id="SSF52266">
    <property type="entry name" value="SGNH hydrolase"/>
    <property type="match status" value="1"/>
</dbReference>
<dbReference type="InterPro" id="IPR005181">
    <property type="entry name" value="SASA"/>
</dbReference>
<dbReference type="PANTHER" id="PTHR22901:SF0">
    <property type="entry name" value="SIALATE O-ACETYLESTERASE"/>
    <property type="match status" value="1"/>
</dbReference>
<proteinExistence type="predicted"/>
<sequence>MIFILILGLGKECLAEIRLPVLISDGMVLQRNVPISIWGWGDANKIIKIDFNGINLAKKINEDGTWELILPSMEAGGPFLMKISTSDETVEVKDIWIGDVWLCSGQSNMETTMERVEPMFPEEFISVNKPQIRYFDVPDDYTFTEVKSDLKGGKWKELNEENIRSYAAVAYFFAKNINGKYSVPVGMINASVGGSPIQSWLREEDLKQFPKDYEEVLYFQKPGVIEKIEKTDRDKINQWRQELLSKDLGLTNLDSPWFSPEFQPNDWEEMNSLDLLPLENSRPVNGVYWFRKEIHLDFDPADYTNVKLLLGTLVDSDEAYLNGVSVGNTGYRYPPRRYNVPAGVLKMGKNILTLRIVSERGPGGFITEKPYQLEIGDQIIDLNNRWEYKIGAKMPEAPSQTSIRFKPMGLYNAMIAPLHNFQIKGILWYQGESNVVEAKVYAKQFAALIEGWRDEWKRPKLPFLYVQLPNFMEVSSEPQESGWAEMRETQRKSLEISNTGMAITIDVGEANDIHPLDKKSVGDRLALQAQKLVYGEKIGPFSGPLFEKAKVQKGKLFLTFKETGKGLSTSDSESLSGFAIAKEGGEFQWIPAIIKEHKVIIDLQGFDTPGKLRYAWANNPKSANLINSAGLPASPFEIELK</sequence>
<dbReference type="Pfam" id="PF03629">
    <property type="entry name" value="SASA"/>
    <property type="match status" value="2"/>
</dbReference>
<organism evidence="3 4">
    <name type="scientific">Belliella aquatica</name>
    <dbReference type="NCBI Taxonomy" id="1323734"/>
    <lineage>
        <taxon>Bacteria</taxon>
        <taxon>Pseudomonadati</taxon>
        <taxon>Bacteroidota</taxon>
        <taxon>Cytophagia</taxon>
        <taxon>Cytophagales</taxon>
        <taxon>Cyclobacteriaceae</taxon>
        <taxon>Belliella</taxon>
    </lineage>
</organism>
<evidence type="ECO:0000313" key="4">
    <source>
        <dbReference type="Proteomes" id="UP000635885"/>
    </source>
</evidence>
<accession>A0ABQ1MIE8</accession>
<feature type="domain" description="Sialate O-acetylesterase" evidence="2">
    <location>
        <begin position="396"/>
        <end position="526"/>
    </location>
</feature>
<keyword evidence="1" id="KW-0378">Hydrolase</keyword>
<name>A0ABQ1MIE8_9BACT</name>
<evidence type="ECO:0000256" key="1">
    <source>
        <dbReference type="ARBA" id="ARBA00022801"/>
    </source>
</evidence>